<dbReference type="CDD" id="cd00519">
    <property type="entry name" value="Lipase_3"/>
    <property type="match status" value="1"/>
</dbReference>
<feature type="region of interest" description="Disordered" evidence="1">
    <location>
        <begin position="403"/>
        <end position="442"/>
    </location>
</feature>
<comment type="caution">
    <text evidence="3">The sequence shown here is derived from an EMBL/GenBank/DDBJ whole genome shotgun (WGS) entry which is preliminary data.</text>
</comment>
<reference evidence="3 4" key="1">
    <citation type="journal article" date="2024" name="Nat. Commun.">
        <title>Phylogenomics reveals the evolutionary origins of lichenization in chlorophyte algae.</title>
        <authorList>
            <person name="Puginier C."/>
            <person name="Libourel C."/>
            <person name="Otte J."/>
            <person name="Skaloud P."/>
            <person name="Haon M."/>
            <person name="Grisel S."/>
            <person name="Petersen M."/>
            <person name="Berrin J.G."/>
            <person name="Delaux P.M."/>
            <person name="Dal Grande F."/>
            <person name="Keller J."/>
        </authorList>
    </citation>
    <scope>NUCLEOTIDE SEQUENCE [LARGE SCALE GENOMIC DNA]</scope>
    <source>
        <strain evidence="3 4">SAG 216-7</strain>
    </source>
</reference>
<proteinExistence type="predicted"/>
<organism evidence="3 4">
    <name type="scientific">Coccomyxa subellipsoidea</name>
    <dbReference type="NCBI Taxonomy" id="248742"/>
    <lineage>
        <taxon>Eukaryota</taxon>
        <taxon>Viridiplantae</taxon>
        <taxon>Chlorophyta</taxon>
        <taxon>core chlorophytes</taxon>
        <taxon>Trebouxiophyceae</taxon>
        <taxon>Trebouxiophyceae incertae sedis</taxon>
        <taxon>Coccomyxaceae</taxon>
        <taxon>Coccomyxa</taxon>
    </lineage>
</organism>
<feature type="compositionally biased region" description="Basic and acidic residues" evidence="1">
    <location>
        <begin position="555"/>
        <end position="566"/>
    </location>
</feature>
<protein>
    <recommendedName>
        <fullName evidence="2">Fungal lipase-type domain-containing protein</fullName>
    </recommendedName>
</protein>
<dbReference type="InterPro" id="IPR002921">
    <property type="entry name" value="Fungal_lipase-type"/>
</dbReference>
<dbReference type="PANTHER" id="PTHR47523">
    <property type="entry name" value="F21O3.11 PROTEIN"/>
    <property type="match status" value="1"/>
</dbReference>
<feature type="region of interest" description="Disordered" evidence="1">
    <location>
        <begin position="482"/>
        <end position="511"/>
    </location>
</feature>
<accession>A0ABR2YQY3</accession>
<evidence type="ECO:0000259" key="2">
    <source>
        <dbReference type="Pfam" id="PF01764"/>
    </source>
</evidence>
<feature type="compositionally biased region" description="Polar residues" evidence="1">
    <location>
        <begin position="183"/>
        <end position="196"/>
    </location>
</feature>
<dbReference type="EMBL" id="JALJOT010000006">
    <property type="protein sequence ID" value="KAK9909436.1"/>
    <property type="molecule type" value="Genomic_DNA"/>
</dbReference>
<feature type="region of interest" description="Disordered" evidence="1">
    <location>
        <begin position="280"/>
        <end position="305"/>
    </location>
</feature>
<feature type="compositionally biased region" description="Basic and acidic residues" evidence="1">
    <location>
        <begin position="592"/>
        <end position="605"/>
    </location>
</feature>
<keyword evidence="4" id="KW-1185">Reference proteome</keyword>
<dbReference type="SUPFAM" id="SSF53474">
    <property type="entry name" value="alpha/beta-Hydrolases"/>
    <property type="match status" value="1"/>
</dbReference>
<evidence type="ECO:0000313" key="3">
    <source>
        <dbReference type="EMBL" id="KAK9909436.1"/>
    </source>
</evidence>
<feature type="region of interest" description="Disordered" evidence="1">
    <location>
        <begin position="348"/>
        <end position="372"/>
    </location>
</feature>
<feature type="region of interest" description="Disordered" evidence="1">
    <location>
        <begin position="555"/>
        <end position="605"/>
    </location>
</feature>
<evidence type="ECO:0000313" key="4">
    <source>
        <dbReference type="Proteomes" id="UP001491310"/>
    </source>
</evidence>
<feature type="region of interest" description="Disordered" evidence="1">
    <location>
        <begin position="183"/>
        <end position="255"/>
    </location>
</feature>
<feature type="domain" description="Fungal lipase-type" evidence="2">
    <location>
        <begin position="27"/>
        <end position="167"/>
    </location>
</feature>
<dbReference type="Proteomes" id="UP001491310">
    <property type="component" value="Unassembled WGS sequence"/>
</dbReference>
<gene>
    <name evidence="3" type="ORF">WJX75_002253</name>
</gene>
<dbReference type="Pfam" id="PF01764">
    <property type="entry name" value="Lipase_3"/>
    <property type="match status" value="1"/>
</dbReference>
<name>A0ABR2YQY3_9CHLO</name>
<evidence type="ECO:0000256" key="1">
    <source>
        <dbReference type="SAM" id="MobiDB-lite"/>
    </source>
</evidence>
<dbReference type="PANTHER" id="PTHR47523:SF1">
    <property type="entry name" value="F21O3.11 PROTEIN"/>
    <property type="match status" value="1"/>
</dbReference>
<sequence>MCQNYLQFSLPHVQHRYVVGVSDDAMYVSFMGTKAMRDIISDVNYVQTAIWPGLLGDVSEVPTAHQGFLARSESVLVELLYAHASKQNKRLVLCGHSLGGAVAQLCALRLLHDLPPYLVEQGRVKCISFAAPPVGNSALANTVSYKGWSGLFYNLALPEDVVPRLLAMQNSVSLPAAAAEAMLTQSSGSRAASSHQGPPEEEDPAGSHGRSKPEEEMPQSEMAPKSMHVPGDENGSEAPAETQPAVPARDGHARPMGRAATFASTAARYLPIYMHIGSQHHLHAPPGEPPLRPSSRQNSAEDAETLAALEEQDGRAAVGREWLFAMREAARPAELCDDIAPVLDVAGASSRVPPSRPQFPAPGSSGGQQSSRWPNLQWASTLGALTSFIQPTRQTVPADIDAAVETEPGPPPQQPRSRQWLSWAGGSGRSEDFPPTPSAQMPLRISVRGRGLASCTKARVLAAGGVWCPARIVSSPPIPSLHAGAHAGSPPYQDQAADVAQSAHWPHGTSLGEASPFSTALAGSVRLVSLWPDTPRAAAFSVMAGLVARHLRASTERQEGPLRPDVHVQASKEVSTSKQHDPDGWQQGPSLDEQRKRGRGREQAA</sequence>
<dbReference type="InterPro" id="IPR029058">
    <property type="entry name" value="AB_hydrolase_fold"/>
</dbReference>
<dbReference type="Gene3D" id="3.40.50.1820">
    <property type="entry name" value="alpha/beta hydrolase"/>
    <property type="match status" value="1"/>
</dbReference>